<reference evidence="1 2" key="1">
    <citation type="journal article" date="2017" name="Nat. Microbiol.">
        <title>Natural product diversity associated with the nematode symbionts Photorhabdus and Xenorhabdus.</title>
        <authorList>
            <person name="Tobias N.J."/>
            <person name="Wolff H."/>
            <person name="Djahanschiri B."/>
            <person name="Grundmann F."/>
            <person name="Kronenwerth M."/>
            <person name="Shi Y.M."/>
            <person name="Simonyi S."/>
            <person name="Grun P."/>
            <person name="Shapiro-Ilan D."/>
            <person name="Pidot S.J."/>
            <person name="Stinear T.P."/>
            <person name="Ebersberger I."/>
            <person name="Bode H.B."/>
        </authorList>
    </citation>
    <scope>NUCLEOTIDE SEQUENCE [LARGE SCALE GENOMIC DNA]</scope>
    <source>
        <strain evidence="1 2">DSM 16342</strain>
    </source>
</reference>
<dbReference type="EMBL" id="NIBS01000033">
    <property type="protein sequence ID" value="PHM23744.1"/>
    <property type="molecule type" value="Genomic_DNA"/>
</dbReference>
<evidence type="ECO:0000313" key="2">
    <source>
        <dbReference type="Proteomes" id="UP000225833"/>
    </source>
</evidence>
<evidence type="ECO:0000313" key="1">
    <source>
        <dbReference type="EMBL" id="PHM23744.1"/>
    </source>
</evidence>
<dbReference type="Proteomes" id="UP000225833">
    <property type="component" value="Unassembled WGS sequence"/>
</dbReference>
<comment type="caution">
    <text evidence="1">The sequence shown here is derived from an EMBL/GenBank/DDBJ whole genome shotgun (WGS) entry which is preliminary data.</text>
</comment>
<organism evidence="1 2">
    <name type="scientific">Xenorhabdus budapestensis</name>
    <dbReference type="NCBI Taxonomy" id="290110"/>
    <lineage>
        <taxon>Bacteria</taxon>
        <taxon>Pseudomonadati</taxon>
        <taxon>Pseudomonadota</taxon>
        <taxon>Gammaproteobacteria</taxon>
        <taxon>Enterobacterales</taxon>
        <taxon>Morganellaceae</taxon>
        <taxon>Xenorhabdus</taxon>
    </lineage>
</organism>
<dbReference type="AlphaFoldDB" id="A0A2D0IPL1"/>
<gene>
    <name evidence="1" type="ORF">Xbud_03515</name>
</gene>
<protein>
    <submittedName>
        <fullName evidence="1">Dipicolinate synthase</fullName>
    </submittedName>
</protein>
<sequence>MPAITIPKENLIRLPEVQRRTGRGSTNSLQIINFLSKSRLVLAQSLLLNQKLMTGYHSESLNLAARLCNEKLYIPASSRQCE</sequence>
<name>A0A2D0IPL1_XENBU</name>
<proteinExistence type="predicted"/>
<accession>A0A2D0IPL1</accession>